<dbReference type="EMBL" id="CP144692">
    <property type="protein sequence ID" value="WVY96023.1"/>
    <property type="molecule type" value="Genomic_DNA"/>
</dbReference>
<proteinExistence type="predicted"/>
<protein>
    <submittedName>
        <fullName evidence="2">Uncharacterized protein</fullName>
    </submittedName>
</protein>
<accession>A0AAQ3MSA2</accession>
<dbReference type="AlphaFoldDB" id="A0AAQ3MSA2"/>
<organism evidence="2 3">
    <name type="scientific">Vigna mungo</name>
    <name type="common">Black gram</name>
    <name type="synonym">Phaseolus mungo</name>
    <dbReference type="NCBI Taxonomy" id="3915"/>
    <lineage>
        <taxon>Eukaryota</taxon>
        <taxon>Viridiplantae</taxon>
        <taxon>Streptophyta</taxon>
        <taxon>Embryophyta</taxon>
        <taxon>Tracheophyta</taxon>
        <taxon>Spermatophyta</taxon>
        <taxon>Magnoliopsida</taxon>
        <taxon>eudicotyledons</taxon>
        <taxon>Gunneridae</taxon>
        <taxon>Pentapetalae</taxon>
        <taxon>rosids</taxon>
        <taxon>fabids</taxon>
        <taxon>Fabales</taxon>
        <taxon>Fabaceae</taxon>
        <taxon>Papilionoideae</taxon>
        <taxon>50 kb inversion clade</taxon>
        <taxon>NPAAA clade</taxon>
        <taxon>indigoferoid/millettioid clade</taxon>
        <taxon>Phaseoleae</taxon>
        <taxon>Vigna</taxon>
    </lineage>
</organism>
<reference evidence="2 3" key="1">
    <citation type="journal article" date="2023" name="Life. Sci Alliance">
        <title>Evolutionary insights into 3D genome organization and epigenetic landscape of Vigna mungo.</title>
        <authorList>
            <person name="Junaid A."/>
            <person name="Singh B."/>
            <person name="Bhatia S."/>
        </authorList>
    </citation>
    <scope>NUCLEOTIDE SEQUENCE [LARGE SCALE GENOMIC DNA]</scope>
    <source>
        <strain evidence="2">Urdbean</strain>
    </source>
</reference>
<evidence type="ECO:0000256" key="1">
    <source>
        <dbReference type="SAM" id="MobiDB-lite"/>
    </source>
</evidence>
<sequence>MASGSKPSWENLCWHNKCGCIRPKVCEEKGERVNDHKSNSVLLKGPVVIGNCKSKHEDSHKEEPHQLNGKSSYDINEGHSEPISRNCTAESNEGLSPCNSENLLKRIHGLCWRNPTNCAEYILLEQILAVECNVKQEPCACSSKQMKSVAIRKFLGEQSI</sequence>
<evidence type="ECO:0000313" key="3">
    <source>
        <dbReference type="Proteomes" id="UP001374535"/>
    </source>
</evidence>
<gene>
    <name evidence="2" type="ORF">V8G54_028174</name>
</gene>
<dbReference type="Proteomes" id="UP001374535">
    <property type="component" value="Chromosome 9"/>
</dbReference>
<feature type="compositionally biased region" description="Basic and acidic residues" evidence="1">
    <location>
        <begin position="54"/>
        <end position="65"/>
    </location>
</feature>
<name>A0AAQ3MSA2_VIGMU</name>
<feature type="region of interest" description="Disordered" evidence="1">
    <location>
        <begin position="54"/>
        <end position="79"/>
    </location>
</feature>
<keyword evidence="3" id="KW-1185">Reference proteome</keyword>
<evidence type="ECO:0000313" key="2">
    <source>
        <dbReference type="EMBL" id="WVY96023.1"/>
    </source>
</evidence>